<organism evidence="2">
    <name type="scientific">Coralloluteibacterium stylophorae</name>
    <dbReference type="NCBI Taxonomy" id="1776034"/>
    <lineage>
        <taxon>Bacteria</taxon>
        <taxon>Pseudomonadati</taxon>
        <taxon>Pseudomonadota</taxon>
        <taxon>Gammaproteobacteria</taxon>
        <taxon>Lysobacterales</taxon>
        <taxon>Lysobacteraceae</taxon>
        <taxon>Coralloluteibacterium</taxon>
    </lineage>
</organism>
<feature type="signal peptide" evidence="1">
    <location>
        <begin position="1"/>
        <end position="23"/>
    </location>
</feature>
<keyword evidence="1" id="KW-0732">Signal</keyword>
<evidence type="ECO:0000256" key="1">
    <source>
        <dbReference type="SAM" id="SignalP"/>
    </source>
</evidence>
<protein>
    <submittedName>
        <fullName evidence="2">DUF4156 domain-containing protein</fullName>
    </submittedName>
</protein>
<gene>
    <name evidence="3" type="ORF">KB893_009930</name>
    <name evidence="2" type="ORF">KB893_02965</name>
</gene>
<dbReference type="EMBL" id="JAGQFT020000005">
    <property type="protein sequence ID" value="MBS7457452.1"/>
    <property type="molecule type" value="Genomic_DNA"/>
</dbReference>
<dbReference type="InterPro" id="IPR025294">
    <property type="entry name" value="DUF4156"/>
</dbReference>
<reference evidence="3 4" key="1">
    <citation type="journal article" date="2021" name="Microbiol. Resour. Announc.">
        <title>Draft Genome Sequence of Coralloluteibacterium stylophorae LMG 29479T.</title>
        <authorList>
            <person name="Karlyshev A.V."/>
            <person name="Kudryashova E.B."/>
            <person name="Ariskina E.V."/>
            <person name="Conroy A.P."/>
            <person name="Abidueva E.Y."/>
        </authorList>
    </citation>
    <scope>NUCLEOTIDE SEQUENCE [LARGE SCALE GENOMIC DNA]</scope>
    <source>
        <strain evidence="3 4">LMG 29479</strain>
    </source>
</reference>
<accession>A0A8J8AYS9</accession>
<proteinExistence type="predicted"/>
<keyword evidence="4" id="KW-1185">Reference proteome</keyword>
<reference evidence="2" key="2">
    <citation type="submission" date="2021-04" db="EMBL/GenBank/DDBJ databases">
        <authorList>
            <person name="Karlyshev A.V."/>
        </authorList>
    </citation>
    <scope>NUCLEOTIDE SEQUENCE</scope>
    <source>
        <strain evidence="2">LMG 29479</strain>
    </source>
</reference>
<feature type="chain" id="PRO_5042774405" evidence="1">
    <location>
        <begin position="24"/>
        <end position="107"/>
    </location>
</feature>
<evidence type="ECO:0000313" key="2">
    <source>
        <dbReference type="EMBL" id="MBR0561488.1"/>
    </source>
</evidence>
<dbReference type="EMBL" id="JAGQFT010000011">
    <property type="protein sequence ID" value="MBR0561488.1"/>
    <property type="molecule type" value="Genomic_DNA"/>
</dbReference>
<dbReference type="Proteomes" id="UP000675747">
    <property type="component" value="Unassembled WGS sequence"/>
</dbReference>
<evidence type="ECO:0000313" key="3">
    <source>
        <dbReference type="EMBL" id="MBS7457452.1"/>
    </source>
</evidence>
<dbReference type="AlphaFoldDB" id="A0A8J8AYS9"/>
<comment type="caution">
    <text evidence="2">The sequence shown here is derived from an EMBL/GenBank/DDBJ whole genome shotgun (WGS) entry which is preliminary data.</text>
</comment>
<dbReference type="RefSeq" id="WP_211925453.1">
    <property type="nucleotide sequence ID" value="NZ_JAGQFT020000005.1"/>
</dbReference>
<dbReference type="PROSITE" id="PS51257">
    <property type="entry name" value="PROKAR_LIPOPROTEIN"/>
    <property type="match status" value="1"/>
</dbReference>
<dbReference type="Pfam" id="PF13698">
    <property type="entry name" value="DUF4156"/>
    <property type="match status" value="1"/>
</dbReference>
<evidence type="ECO:0000313" key="4">
    <source>
        <dbReference type="Proteomes" id="UP000675747"/>
    </source>
</evidence>
<name>A0A8J8AYS9_9GAMM</name>
<sequence length="107" mass="11605">MRPRLLAVLALALVAGGCSWVKMDPQADAIRVVRPEQDLGYCTKRGEIAVSVKDQVGFYDRNALKVRDELEILARNEAVGLGADTIQAMGEPVNGEQRFAAFTCGGR</sequence>